<comment type="caution">
    <text evidence="1">The sequence shown here is derived from an EMBL/GenBank/DDBJ whole genome shotgun (WGS) entry which is preliminary data.</text>
</comment>
<keyword evidence="2" id="KW-1185">Reference proteome</keyword>
<accession>A0A2T7A8A4</accession>
<dbReference type="EMBL" id="NESQ01000005">
    <property type="protein sequence ID" value="PUU83945.1"/>
    <property type="molecule type" value="Genomic_DNA"/>
</dbReference>
<dbReference type="Proteomes" id="UP000244722">
    <property type="component" value="Unassembled WGS sequence"/>
</dbReference>
<evidence type="ECO:0000313" key="1">
    <source>
        <dbReference type="EMBL" id="PUU83945.1"/>
    </source>
</evidence>
<name>A0A2T7A8A4_TUBBO</name>
<gene>
    <name evidence="1" type="ORF">B9Z19DRAFT_1060546</name>
</gene>
<dbReference type="AlphaFoldDB" id="A0A2T7A8A4"/>
<reference evidence="1 2" key="1">
    <citation type="submission" date="2017-04" db="EMBL/GenBank/DDBJ databases">
        <title>Draft genome sequence of Tuber borchii Vittad., a whitish edible truffle.</title>
        <authorList>
            <consortium name="DOE Joint Genome Institute"/>
            <person name="Murat C."/>
            <person name="Kuo A."/>
            <person name="Barry K.W."/>
            <person name="Clum A."/>
            <person name="Dockter R.B."/>
            <person name="Fauchery L."/>
            <person name="Iotti M."/>
            <person name="Kohler A."/>
            <person name="Labutti K."/>
            <person name="Lindquist E.A."/>
            <person name="Lipzen A."/>
            <person name="Ohm R.A."/>
            <person name="Wang M."/>
            <person name="Grigoriev I.V."/>
            <person name="Zambonelli A."/>
            <person name="Martin F.M."/>
        </authorList>
    </citation>
    <scope>NUCLEOTIDE SEQUENCE [LARGE SCALE GENOMIC DNA]</scope>
    <source>
        <strain evidence="1 2">Tbo3840</strain>
    </source>
</reference>
<sequence>MTSEGCRYSRTAQLKRMGRKKSKESLFRETTPGRIGRIGSIFPALLYSATVAPGDQTGKQEFARKAKRFSPELSPSVKFHGAGVKWATLLPWQPPKSLTNCCQLSGKQQTAQFKVLSGVDNG</sequence>
<proteinExistence type="predicted"/>
<protein>
    <submittedName>
        <fullName evidence="1">Uncharacterized protein</fullName>
    </submittedName>
</protein>
<organism evidence="1 2">
    <name type="scientific">Tuber borchii</name>
    <name type="common">White truffle</name>
    <dbReference type="NCBI Taxonomy" id="42251"/>
    <lineage>
        <taxon>Eukaryota</taxon>
        <taxon>Fungi</taxon>
        <taxon>Dikarya</taxon>
        <taxon>Ascomycota</taxon>
        <taxon>Pezizomycotina</taxon>
        <taxon>Pezizomycetes</taxon>
        <taxon>Pezizales</taxon>
        <taxon>Tuberaceae</taxon>
        <taxon>Tuber</taxon>
    </lineage>
</organism>
<evidence type="ECO:0000313" key="2">
    <source>
        <dbReference type="Proteomes" id="UP000244722"/>
    </source>
</evidence>